<feature type="region of interest" description="Disordered" evidence="1">
    <location>
        <begin position="46"/>
        <end position="80"/>
    </location>
</feature>
<dbReference type="EMBL" id="LUTU01000024">
    <property type="protein sequence ID" value="OAJ66029.1"/>
    <property type="molecule type" value="Genomic_DNA"/>
</dbReference>
<feature type="compositionally biased region" description="Basic and acidic residues" evidence="1">
    <location>
        <begin position="13"/>
        <end position="22"/>
    </location>
</feature>
<dbReference type="PATRIC" id="fig|38307.3.peg.3521"/>
<proteinExistence type="predicted"/>
<feature type="region of interest" description="Disordered" evidence="1">
    <location>
        <begin position="1"/>
        <end position="22"/>
    </location>
</feature>
<protein>
    <recommendedName>
        <fullName evidence="4">Secretin/TonB short N-terminal domain-containing protein</fullName>
    </recommendedName>
</protein>
<name>A0A1B6VFL6_9PROT</name>
<dbReference type="Proteomes" id="UP000077786">
    <property type="component" value="Unassembled WGS sequence"/>
</dbReference>
<evidence type="ECO:0000313" key="2">
    <source>
        <dbReference type="EMBL" id="OAJ66029.1"/>
    </source>
</evidence>
<evidence type="ECO:0000256" key="1">
    <source>
        <dbReference type="SAM" id="MobiDB-lite"/>
    </source>
</evidence>
<dbReference type="AlphaFoldDB" id="A0A1B6VFL6"/>
<dbReference type="Gene3D" id="3.55.50.30">
    <property type="match status" value="1"/>
</dbReference>
<evidence type="ECO:0008006" key="4">
    <source>
        <dbReference type="Google" id="ProtNLM"/>
    </source>
</evidence>
<organism evidence="2 3">
    <name type="scientific">Gluconobacter cerinus</name>
    <dbReference type="NCBI Taxonomy" id="38307"/>
    <lineage>
        <taxon>Bacteria</taxon>
        <taxon>Pseudomonadati</taxon>
        <taxon>Pseudomonadota</taxon>
        <taxon>Alphaproteobacteria</taxon>
        <taxon>Acetobacterales</taxon>
        <taxon>Acetobacteraceae</taxon>
        <taxon>Gluconobacter</taxon>
    </lineage>
</organism>
<reference evidence="2 3" key="1">
    <citation type="submission" date="2016-03" db="EMBL/GenBank/DDBJ databases">
        <title>Draft genome sequence of Gluconobacter cerinus strain CECT 9110.</title>
        <authorList>
            <person name="Sainz F."/>
            <person name="Mas A."/>
            <person name="Torija M.J."/>
        </authorList>
    </citation>
    <scope>NUCLEOTIDE SEQUENCE [LARGE SCALE GENOMIC DNA]</scope>
    <source>
        <strain evidence="2 3">CECT 9110</strain>
    </source>
</reference>
<sequence length="242" mass="26388">MRGWSGAFHRRPRVSEGEVESRENREMSSFIHFLNLKALRDYRNSHSPVPRSRGTMRPVWSHSAGKTERAEQTAKQPRRLRHRERQHVAVGLVLMLLVGMASPASAHAPHDVLSCETEKQPVNIPSMPLARAIEILGRQSGCPILVDPILMDGRTSAAVKGAYTPQAALLHLFGSVHVDVTATVSGLSVSPLDATALTSGDTRADQDRRMTGISPLSFETAHTSLKRSAAKPQEPMGSRAPA</sequence>
<gene>
    <name evidence="2" type="ORF">A0123_03356</name>
</gene>
<comment type="caution">
    <text evidence="2">The sequence shown here is derived from an EMBL/GenBank/DDBJ whole genome shotgun (WGS) entry which is preliminary data.</text>
</comment>
<accession>A0A1B6VFL6</accession>
<feature type="region of interest" description="Disordered" evidence="1">
    <location>
        <begin position="199"/>
        <end position="242"/>
    </location>
</feature>
<evidence type="ECO:0000313" key="3">
    <source>
        <dbReference type="Proteomes" id="UP000077786"/>
    </source>
</evidence>